<proteinExistence type="predicted"/>
<protein>
    <submittedName>
        <fullName evidence="1">Uncharacterized protein</fullName>
    </submittedName>
</protein>
<dbReference type="RefSeq" id="WP_006566112.1">
    <property type="nucleotide sequence ID" value="NZ_BAABZP010000001.1"/>
</dbReference>
<organism evidence="1">
    <name type="scientific">Anaerostipes caccae</name>
    <dbReference type="NCBI Taxonomy" id="105841"/>
    <lineage>
        <taxon>Bacteria</taxon>
        <taxon>Bacillati</taxon>
        <taxon>Bacillota</taxon>
        <taxon>Clostridia</taxon>
        <taxon>Lachnospirales</taxon>
        <taxon>Lachnospiraceae</taxon>
        <taxon>Anaerostipes</taxon>
    </lineage>
</organism>
<sequence length="95" mass="10256">MAVKGNIRLAAILQKRMGKIKEAGFIPNAEIGTYKNKGLVLDSFPDNVIGNDELVLCSTLKGKLAQSAGKSIRVLVVWADETPVVVDQVEMVDES</sequence>
<dbReference type="EMBL" id="CACRSQ010000002">
    <property type="protein sequence ID" value="VYS73596.1"/>
    <property type="molecule type" value="Genomic_DNA"/>
</dbReference>
<evidence type="ECO:0000313" key="1">
    <source>
        <dbReference type="EMBL" id="VYS73596.1"/>
    </source>
</evidence>
<reference evidence="1" key="1">
    <citation type="submission" date="2019-11" db="EMBL/GenBank/DDBJ databases">
        <authorList>
            <person name="Feng L."/>
        </authorList>
    </citation>
    <scope>NUCLEOTIDE SEQUENCE</scope>
    <source>
        <strain evidence="1">AcaccaeLFYP115</strain>
    </source>
</reference>
<name>A0A6N2QYQ4_9FIRM</name>
<accession>A0A6N2QYQ4</accession>
<dbReference type="AlphaFoldDB" id="A0A6N2QYQ4"/>
<gene>
    <name evidence="1" type="ORF">ACLFYP115_00140</name>
</gene>